<protein>
    <submittedName>
        <fullName evidence="1">Uncharacterized protein</fullName>
    </submittedName>
</protein>
<dbReference type="EMBL" id="QDFT01000030">
    <property type="protein sequence ID" value="PVE68145.1"/>
    <property type="molecule type" value="Genomic_DNA"/>
</dbReference>
<reference evidence="1 2" key="1">
    <citation type="submission" date="2018-04" db="EMBL/GenBank/DDBJ databases">
        <authorList>
            <person name="Go L.Y."/>
            <person name="Mitchell J.A."/>
        </authorList>
    </citation>
    <scope>NUCLEOTIDE SEQUENCE [LARGE SCALE GENOMIC DNA]</scope>
    <source>
        <strain evidence="1 2">TPD7010</strain>
    </source>
</reference>
<sequence>MTIECRRLDDDGEERLYVLGHGGPRSGEPTVRIEFNDGQNHTLVYPDEVFDFSEAGDIFFSYFETERVPDGYALRLFDLDAPYEDQRGTAD</sequence>
<dbReference type="Proteomes" id="UP000244649">
    <property type="component" value="Unassembled WGS sequence"/>
</dbReference>
<dbReference type="AlphaFoldDB" id="A0A2T7WBU0"/>
<organism evidence="1 2">
    <name type="scientific">Microbacterium testaceum</name>
    <name type="common">Aureobacterium testaceum</name>
    <name type="synonym">Brevibacterium testaceum</name>
    <dbReference type="NCBI Taxonomy" id="2033"/>
    <lineage>
        <taxon>Bacteria</taxon>
        <taxon>Bacillati</taxon>
        <taxon>Actinomycetota</taxon>
        <taxon>Actinomycetes</taxon>
        <taxon>Micrococcales</taxon>
        <taxon>Microbacteriaceae</taxon>
        <taxon>Microbacterium</taxon>
    </lineage>
</organism>
<comment type="caution">
    <text evidence="1">The sequence shown here is derived from an EMBL/GenBank/DDBJ whole genome shotgun (WGS) entry which is preliminary data.</text>
</comment>
<evidence type="ECO:0000313" key="1">
    <source>
        <dbReference type="EMBL" id="PVE68145.1"/>
    </source>
</evidence>
<name>A0A2T7WBU0_MICTE</name>
<accession>A0A2T7WBU0</accession>
<evidence type="ECO:0000313" key="2">
    <source>
        <dbReference type="Proteomes" id="UP000244649"/>
    </source>
</evidence>
<proteinExistence type="predicted"/>
<gene>
    <name evidence="1" type="ORF">DC432_11705</name>
</gene>